<dbReference type="AlphaFoldDB" id="A0A7S3GLV8"/>
<gene>
    <name evidence="1" type="ORF">PBIL07802_LOCUS32910</name>
</gene>
<accession>A0A7S3GLV8</accession>
<organism evidence="1">
    <name type="scientific">Palpitomonas bilix</name>
    <dbReference type="NCBI Taxonomy" id="652834"/>
    <lineage>
        <taxon>Eukaryota</taxon>
        <taxon>Eukaryota incertae sedis</taxon>
    </lineage>
</organism>
<proteinExistence type="predicted"/>
<sequence length="111" mass="11592">MYMLLAKYWLASVGMRRIVYGRKCLGMLLDKLFQIIGWSGPMHSNSGPGAGLLEFMKQAVLELPLTGGSVLVGLAASVDGDVGWYAGMAHTALAVGGALTFAEGIVASSIS</sequence>
<dbReference type="EMBL" id="HBIB01049835">
    <property type="protein sequence ID" value="CAE0270555.1"/>
    <property type="molecule type" value="Transcribed_RNA"/>
</dbReference>
<name>A0A7S3GLV8_9EUKA</name>
<protein>
    <submittedName>
        <fullName evidence="1">Uncharacterized protein</fullName>
    </submittedName>
</protein>
<reference evidence="1" key="1">
    <citation type="submission" date="2021-01" db="EMBL/GenBank/DDBJ databases">
        <authorList>
            <person name="Corre E."/>
            <person name="Pelletier E."/>
            <person name="Niang G."/>
            <person name="Scheremetjew M."/>
            <person name="Finn R."/>
            <person name="Kale V."/>
            <person name="Holt S."/>
            <person name="Cochrane G."/>
            <person name="Meng A."/>
            <person name="Brown T."/>
            <person name="Cohen L."/>
        </authorList>
    </citation>
    <scope>NUCLEOTIDE SEQUENCE</scope>
    <source>
        <strain evidence="1">NIES-2562</strain>
    </source>
</reference>
<evidence type="ECO:0000313" key="1">
    <source>
        <dbReference type="EMBL" id="CAE0270555.1"/>
    </source>
</evidence>